<evidence type="ECO:0000313" key="1">
    <source>
        <dbReference type="EMBL" id="MFL9839137.1"/>
    </source>
</evidence>
<accession>A0ABW8YI31</accession>
<evidence type="ECO:0000313" key="2">
    <source>
        <dbReference type="Proteomes" id="UP001629059"/>
    </source>
</evidence>
<evidence type="ECO:0008006" key="3">
    <source>
        <dbReference type="Google" id="ProtNLM"/>
    </source>
</evidence>
<keyword evidence="2" id="KW-1185">Reference proteome</keyword>
<dbReference type="EMBL" id="JBELQB010000016">
    <property type="protein sequence ID" value="MFL9839137.1"/>
    <property type="molecule type" value="Genomic_DNA"/>
</dbReference>
<comment type="caution">
    <text evidence="1">The sequence shown here is derived from an EMBL/GenBank/DDBJ whole genome shotgun (WGS) entry which is preliminary data.</text>
</comment>
<name>A0ABW8YI31_9FLAO</name>
<protein>
    <recommendedName>
        <fullName evidence="3">DUF4468 domain-containing protein</fullName>
    </recommendedName>
</protein>
<reference evidence="1 2" key="1">
    <citation type="submission" date="2024-06" db="EMBL/GenBank/DDBJ databases">
        <authorList>
            <person name="Kaempfer P."/>
            <person name="Viver T."/>
        </authorList>
    </citation>
    <scope>NUCLEOTIDE SEQUENCE [LARGE SCALE GENOMIC DNA]</scope>
    <source>
        <strain evidence="1 2">ST-75</strain>
    </source>
</reference>
<proteinExistence type="predicted"/>
<organism evidence="1 2">
    <name type="scientific">Flavobacterium rhizophilum</name>
    <dbReference type="NCBI Taxonomy" id="3163296"/>
    <lineage>
        <taxon>Bacteria</taxon>
        <taxon>Pseudomonadati</taxon>
        <taxon>Bacteroidota</taxon>
        <taxon>Flavobacteriia</taxon>
        <taxon>Flavobacteriales</taxon>
        <taxon>Flavobacteriaceae</taxon>
        <taxon>Flavobacterium</taxon>
    </lineage>
</organism>
<dbReference type="Proteomes" id="UP001629059">
    <property type="component" value="Unassembled WGS sequence"/>
</dbReference>
<sequence>MHKITLLILFICTTIKAQPPLMELHSNGFDPVEVSIPSIPVELFIKATDTWAYEYNRLKSPVDVTNVTANTITISAYKKNAFYYRNRGEAFFYKIRYTMTITFHVNSYTLDFKVGDIYTDGDVLVEYKLPDYFTSSGKLKDGYNMLDESLQKTVNDIVNSHYNFIIKYQ</sequence>
<dbReference type="RefSeq" id="WP_408076087.1">
    <property type="nucleotide sequence ID" value="NZ_JBELQB010000016.1"/>
</dbReference>
<gene>
    <name evidence="1" type="ORF">ABS768_16635</name>
</gene>